<feature type="transmembrane region" description="Helical" evidence="6">
    <location>
        <begin position="847"/>
        <end position="874"/>
    </location>
</feature>
<evidence type="ECO:0000256" key="5">
    <source>
        <dbReference type="SAM" id="MobiDB-lite"/>
    </source>
</evidence>
<feature type="domain" description="AIG1-type G" evidence="7">
    <location>
        <begin position="329"/>
        <end position="535"/>
    </location>
</feature>
<comment type="similarity">
    <text evidence="1">Belongs to the TRAFAC class TrmE-Era-EngA-EngB-Septin-like GTPase superfamily. AIG1/Toc34/Toc159-like paraseptin GTPase family. IAN subfamily.</text>
</comment>
<keyword evidence="6" id="KW-0472">Membrane</keyword>
<dbReference type="PROSITE" id="PS00675">
    <property type="entry name" value="SIGMA54_INTERACT_1"/>
    <property type="match status" value="1"/>
</dbReference>
<dbReference type="GO" id="GO:0005525">
    <property type="term" value="F:GTP binding"/>
    <property type="evidence" value="ECO:0007669"/>
    <property type="project" value="UniProtKB-KW"/>
</dbReference>
<protein>
    <recommendedName>
        <fullName evidence="7">AIG1-type G domain-containing protein</fullName>
    </recommendedName>
</protein>
<proteinExistence type="inferred from homology"/>
<keyword evidence="4" id="KW-0175">Coiled coil</keyword>
<dbReference type="InterPro" id="IPR006703">
    <property type="entry name" value="G_AIG1"/>
</dbReference>
<reference evidence="8" key="1">
    <citation type="submission" date="2025-08" db="UniProtKB">
        <authorList>
            <consortium name="Ensembl"/>
        </authorList>
    </citation>
    <scope>IDENTIFICATION</scope>
</reference>
<keyword evidence="6" id="KW-1133">Transmembrane helix</keyword>
<dbReference type="Pfam" id="PF04548">
    <property type="entry name" value="AIG1"/>
    <property type="match status" value="3"/>
</dbReference>
<feature type="compositionally biased region" description="Low complexity" evidence="5">
    <location>
        <begin position="575"/>
        <end position="585"/>
    </location>
</feature>
<feature type="region of interest" description="Disordered" evidence="5">
    <location>
        <begin position="575"/>
        <end position="602"/>
    </location>
</feature>
<dbReference type="InterPro" id="IPR027417">
    <property type="entry name" value="P-loop_NTPase"/>
</dbReference>
<feature type="domain" description="AIG1-type G" evidence="7">
    <location>
        <begin position="51"/>
        <end position="258"/>
    </location>
</feature>
<keyword evidence="9" id="KW-1185">Reference proteome</keyword>
<dbReference type="FunFam" id="3.40.50.300:FF:000366">
    <property type="entry name" value="GTPase, IMAP family member 2"/>
    <property type="match status" value="3"/>
</dbReference>
<dbReference type="GeneTree" id="ENSGT01150000286992"/>
<dbReference type="PROSITE" id="PS51720">
    <property type="entry name" value="G_AIG1"/>
    <property type="match status" value="3"/>
</dbReference>
<evidence type="ECO:0000259" key="7">
    <source>
        <dbReference type="PROSITE" id="PS51720"/>
    </source>
</evidence>
<keyword evidence="6" id="KW-0812">Transmembrane</keyword>
<dbReference type="PANTHER" id="PTHR10903:SF62">
    <property type="entry name" value="GTPASE IMAP FAMILY MEMBER 4-LIKE-RELATED"/>
    <property type="match status" value="1"/>
</dbReference>
<dbReference type="Gene3D" id="3.40.50.300">
    <property type="entry name" value="P-loop containing nucleotide triphosphate hydrolases"/>
    <property type="match status" value="3"/>
</dbReference>
<evidence type="ECO:0000256" key="1">
    <source>
        <dbReference type="ARBA" id="ARBA00008535"/>
    </source>
</evidence>
<evidence type="ECO:0000256" key="3">
    <source>
        <dbReference type="ARBA" id="ARBA00023134"/>
    </source>
</evidence>
<dbReference type="AlphaFoldDB" id="A0A8P4GSM0"/>
<reference evidence="8" key="2">
    <citation type="submission" date="2025-09" db="UniProtKB">
        <authorList>
            <consortium name="Ensembl"/>
        </authorList>
    </citation>
    <scope>IDENTIFICATION</scope>
</reference>
<organism evidence="8 9">
    <name type="scientific">Dicentrarchus labrax</name>
    <name type="common">European seabass</name>
    <name type="synonym">Morone labrax</name>
    <dbReference type="NCBI Taxonomy" id="13489"/>
    <lineage>
        <taxon>Eukaryota</taxon>
        <taxon>Metazoa</taxon>
        <taxon>Chordata</taxon>
        <taxon>Craniata</taxon>
        <taxon>Vertebrata</taxon>
        <taxon>Euteleostomi</taxon>
        <taxon>Actinopterygii</taxon>
        <taxon>Neopterygii</taxon>
        <taxon>Teleostei</taxon>
        <taxon>Neoteleostei</taxon>
        <taxon>Acanthomorphata</taxon>
        <taxon>Eupercaria</taxon>
        <taxon>Moronidae</taxon>
        <taxon>Dicentrarchus</taxon>
    </lineage>
</organism>
<evidence type="ECO:0000256" key="2">
    <source>
        <dbReference type="ARBA" id="ARBA00022741"/>
    </source>
</evidence>
<name>A0A8P4GSM0_DICLA</name>
<evidence type="ECO:0000256" key="6">
    <source>
        <dbReference type="SAM" id="Phobius"/>
    </source>
</evidence>
<evidence type="ECO:0000313" key="8">
    <source>
        <dbReference type="Ensembl" id="ENSDLAP00005083358.1"/>
    </source>
</evidence>
<dbReference type="InterPro" id="IPR045058">
    <property type="entry name" value="GIMA/IAN/Toc"/>
</dbReference>
<feature type="domain" description="AIG1-type G" evidence="7">
    <location>
        <begin position="604"/>
        <end position="813"/>
    </location>
</feature>
<dbReference type="SUPFAM" id="SSF52540">
    <property type="entry name" value="P-loop containing nucleoside triphosphate hydrolases"/>
    <property type="match status" value="3"/>
</dbReference>
<evidence type="ECO:0000313" key="9">
    <source>
        <dbReference type="Proteomes" id="UP000694389"/>
    </source>
</evidence>
<dbReference type="InterPro" id="IPR025662">
    <property type="entry name" value="Sigma_54_int_dom_ATP-bd_1"/>
</dbReference>
<feature type="coiled-coil region" evidence="4">
    <location>
        <begin position="806"/>
        <end position="836"/>
    </location>
</feature>
<dbReference type="Proteomes" id="UP000694389">
    <property type="component" value="Unassembled WGS sequence"/>
</dbReference>
<dbReference type="CDD" id="cd01852">
    <property type="entry name" value="AIG1"/>
    <property type="match status" value="1"/>
</dbReference>
<keyword evidence="3" id="KW-0342">GTP-binding</keyword>
<accession>A0A8P4GSM0</accession>
<sequence>MCIKSGNESMFNLQETYSHTQAVFTQTHLHCTAIDFTFDNMGAKVSKAVPETNRRIVMLGETGAGKSSLANTIFGENVFKVDHGLNSGTKKCQTEAKSVNGKGITLIDTPGFLDTDSSEEELICERVRCITECAPGPHAFLIVLKYEKFTKQKQEVINKINKHCSEEVFKYATVVFTYGDQLPEGQTIEDHVRKNELVNDLVKKCGGRCFVVDNKYWNKKHKYRSNKFQVVELLKSIDKMVKESNGSCYTNEILQAVEEEIQQEDERQRPGNMSEEEIREQAKCSVFKKIPTKLAESAVASSTMFDPAADPHPQQSNDAFDIVSKTVTETDRRIVIFGKTAAGKSSLANTIFGEDVFKIDHSLNSTTKKCQAETRSVNGRSITLIDTPGFCDMDRSEDIEREIVRYITECAPGPHAFLFVFKVEKFTEHEQEVIKETMQYFSEEAFKYATVVFTHGDQLPKGKTIKDFIRKNKLVSNLVKKCGGRCFVIDNKYWNQKHKYRSNKFQVEELLKSIDKMVKENNGSCYTNEMLQAVEEEIQQEEERQRPGNMSEGEIREQAKCSIFEKISTRRAGTATESAVAASSEFDPAADPHPQQSNDAFEGESNRRIVIVGKTGAGKSSLANTIFGENVFKIDHGLNSGTKKCQDKTTSVNGRMITLIDTPGFFDTDRSEEDIKREIVRCITECAPGPHAFLIVLKYEKFTTQEQEVIQVILKNFSEEALKYATVVFTHGDQLLEKKAIKDHVCQNKLVSELVKKCGGRCFVIDNKYWNKNPKDEYRSNQFQVEELLKSIDKMVEANKGSYYTNEMLQAVKKEIQQEEENLKQSSGNMSEEEIREQAKVTVSTNIWIRLVGTATGIVLGALLGVVVGGAVCVTVGRKCKDLVGLAKSVAGGAAAVAGGTSAGGAAAVAGGTAAVAGGTSAGGTAAVAGGAAGGGTAAVVVVGTVAAVGGVLGGMRGSEAAEGADTALEAIKRAAVAVTDDAKSVYDAFDKMFTSKSKQS</sequence>
<dbReference type="Ensembl" id="ENSDLAT00005086860.1">
    <property type="protein sequence ID" value="ENSDLAP00005083358.1"/>
    <property type="gene ID" value="ENSDLAG00005034654.1"/>
</dbReference>
<keyword evidence="2" id="KW-0547">Nucleotide-binding</keyword>
<evidence type="ECO:0000256" key="4">
    <source>
        <dbReference type="SAM" id="Coils"/>
    </source>
</evidence>
<dbReference type="PANTHER" id="PTHR10903">
    <property type="entry name" value="GTPASE, IMAP FAMILY MEMBER-RELATED"/>
    <property type="match status" value="1"/>
</dbReference>